<dbReference type="EMBL" id="MTKR01000036">
    <property type="protein sequence ID" value="RWX50695.1"/>
    <property type="molecule type" value="Genomic_DNA"/>
</dbReference>
<dbReference type="AlphaFoldDB" id="A0A3S3UHC1"/>
<accession>A0A3S3UHC1</accession>
<name>A0A3S3UHC1_9BACT</name>
<comment type="caution">
    <text evidence="1">The sequence shown here is derived from an EMBL/GenBank/DDBJ whole genome shotgun (WGS) entry which is preliminary data.</text>
</comment>
<protein>
    <submittedName>
        <fullName evidence="1">Phosphonate transport system substrate-binding protein</fullName>
    </submittedName>
</protein>
<reference evidence="1 2" key="1">
    <citation type="submission" date="2017-01" db="EMBL/GenBank/DDBJ databases">
        <title>The cable genome- insights into the physiology and evolution of filamentous bacteria capable of sulfide oxidation via long distance electron transfer.</title>
        <authorList>
            <person name="Schreiber L."/>
            <person name="Bjerg J.T."/>
            <person name="Boggild A."/>
            <person name="Van De Vossenberg J."/>
            <person name="Meysman F."/>
            <person name="Nielsen L.P."/>
            <person name="Schramm A."/>
            <person name="Kjeldsen K.U."/>
        </authorList>
    </citation>
    <scope>NUCLEOTIDE SEQUENCE [LARGE SCALE GENOMIC DNA]</scope>
    <source>
        <strain evidence="1">A3</strain>
    </source>
</reference>
<organism evidence="1 2">
    <name type="scientific">Candidatus Electrothrix marina</name>
    <dbReference type="NCBI Taxonomy" id="1859130"/>
    <lineage>
        <taxon>Bacteria</taxon>
        <taxon>Pseudomonadati</taxon>
        <taxon>Thermodesulfobacteriota</taxon>
        <taxon>Desulfobulbia</taxon>
        <taxon>Desulfobulbales</taxon>
        <taxon>Desulfobulbaceae</taxon>
        <taxon>Candidatus Electrothrix</taxon>
    </lineage>
</organism>
<dbReference type="PANTHER" id="PTHR30024">
    <property type="entry name" value="ALIPHATIC SULFONATES-BINDING PROTEIN-RELATED"/>
    <property type="match status" value="1"/>
</dbReference>
<dbReference type="Gene3D" id="3.40.190.10">
    <property type="entry name" value="Periplasmic binding protein-like II"/>
    <property type="match status" value="2"/>
</dbReference>
<gene>
    <name evidence="1" type="ORF">VU00_10363</name>
</gene>
<dbReference type="Pfam" id="PF12974">
    <property type="entry name" value="Phosphonate-bd"/>
    <property type="match status" value="1"/>
</dbReference>
<evidence type="ECO:0000313" key="1">
    <source>
        <dbReference type="EMBL" id="RWX50695.1"/>
    </source>
</evidence>
<dbReference type="PANTHER" id="PTHR30024:SF17">
    <property type="entry name" value="SOLUTE-BINDING PROTEIN FAMILY 3_N-TERMINAL DOMAIN-CONTAINING PROTEIN"/>
    <property type="match status" value="1"/>
</dbReference>
<proteinExistence type="predicted"/>
<evidence type="ECO:0000313" key="2">
    <source>
        <dbReference type="Proteomes" id="UP000287615"/>
    </source>
</evidence>
<feature type="non-terminal residue" evidence="1">
    <location>
        <position position="218"/>
    </location>
</feature>
<sequence>MIFLGCLLLSACSDREEKTYLPEFSTTPPIMDTEYIFGVHPLHNPQRLFEVFGPMMEYLSKNITGTSFRLEASRNYAAFDEKLYARKFHFALPNPFQTVNAVDKGYKVFGKMGDDQNFRGIILVRKDSGIKKVTDLKGKAVSYPAPTALAASMMPQYYLQTHGVDVMTELDNRYVGSQESSIMNVFLGQTQAAATWPPPWKALSAERPELAEQLKVIW</sequence>
<dbReference type="SUPFAM" id="SSF53850">
    <property type="entry name" value="Periplasmic binding protein-like II"/>
    <property type="match status" value="1"/>
</dbReference>
<dbReference type="Proteomes" id="UP000287615">
    <property type="component" value="Unassembled WGS sequence"/>
</dbReference>